<accession>A0A0J8YBE8</accession>
<dbReference type="PATRIC" id="fig|1656095.3.peg.1391"/>
<sequence>MKIVIAPDSWKESLSAAEVAQAIEKGFREIFPHADYVRVPLADGGEGTVDAMVSATQGTTITTRVTGPLGQPVEASWGISGDGNTAFIEMAEASGLALVPTSQRNPLLTTSRGTGELILAALDRGVRHILIGIGGSATNDGGAGMVQALGAKLCEASGQEIGPGGASLAKLARIDLCALDSRLQECDIKVACDVTNPLTGEQGASFIFGPQKGADPQMVRQLDECLAHYAQVIRSELQRDVDAIPGAGAAGGMGAALIAFLNAELRSGIELVTEALHLENHIHNCTLVVTGEGRIDSQSIHGKVPVGVARIAKKYHKPVIGIAGSLTPDVAVVHQHGLDAVFSVLNSIGTLDEALRNAADNVYRSARNIAATLQVGMSVAEKQSQTVKECEPGVL</sequence>
<dbReference type="SUPFAM" id="SSF110738">
    <property type="entry name" value="Glycerate kinase I"/>
    <property type="match status" value="1"/>
</dbReference>
<dbReference type="PIRSF" id="PIRSF006078">
    <property type="entry name" value="GlxK"/>
    <property type="match status" value="1"/>
</dbReference>
<evidence type="ECO:0000256" key="3">
    <source>
        <dbReference type="ARBA" id="ARBA00022777"/>
    </source>
</evidence>
<dbReference type="NCBIfam" id="TIGR00045">
    <property type="entry name" value="glycerate kinase"/>
    <property type="match status" value="1"/>
</dbReference>
<evidence type="ECO:0000313" key="6">
    <source>
        <dbReference type="Proteomes" id="UP000037315"/>
    </source>
</evidence>
<dbReference type="RefSeq" id="WP_024558851.1">
    <property type="nucleotide sequence ID" value="NZ_LFEJ01000014.1"/>
</dbReference>
<keyword evidence="3 4" id="KW-0418">Kinase</keyword>
<comment type="caution">
    <text evidence="5">The sequence shown here is derived from an EMBL/GenBank/DDBJ whole genome shotgun (WGS) entry which is preliminary data.</text>
</comment>
<protein>
    <submittedName>
        <fullName evidence="5">Glycerate kinase</fullName>
    </submittedName>
</protein>
<keyword evidence="6" id="KW-1185">Reference proteome</keyword>
<dbReference type="STRING" id="1121863.GCA_000621185_02073"/>
<evidence type="ECO:0000256" key="2">
    <source>
        <dbReference type="ARBA" id="ARBA00022679"/>
    </source>
</evidence>
<reference evidence="5 6" key="1">
    <citation type="submission" date="2015-06" db="EMBL/GenBank/DDBJ databases">
        <title>Genome sequencing of Cronobacter sp. strain DJ34 isolated from petroleum contaminated sludge of Duliajan Oil Fields, Assam, India.</title>
        <authorList>
            <person name="Pal S."/>
            <person name="Banerjee T.D."/>
            <person name="Roy A."/>
            <person name="Sar P."/>
            <person name="Kazy S.K."/>
        </authorList>
    </citation>
    <scope>NUCLEOTIDE SEQUENCE [LARGE SCALE GENOMIC DNA]</scope>
    <source>
        <strain evidence="5 6">DJ34</strain>
    </source>
</reference>
<dbReference type="InterPro" id="IPR004381">
    <property type="entry name" value="Glycerate_kinase"/>
</dbReference>
<dbReference type="Gene3D" id="3.90.1510.10">
    <property type="entry name" value="Glycerate kinase, domain 2"/>
    <property type="match status" value="1"/>
</dbReference>
<dbReference type="EMBL" id="LFEJ01000014">
    <property type="protein sequence ID" value="KMV34814.1"/>
    <property type="molecule type" value="Genomic_DNA"/>
</dbReference>
<proteinExistence type="inferred from homology"/>
<dbReference type="InterPro" id="IPR036129">
    <property type="entry name" value="Glycerate_kinase_sf"/>
</dbReference>
<evidence type="ECO:0000256" key="4">
    <source>
        <dbReference type="PIRNR" id="PIRNR006078"/>
    </source>
</evidence>
<dbReference type="OrthoDB" id="9774290at2"/>
<dbReference type="InterPro" id="IPR018193">
    <property type="entry name" value="Glyc_kinase_flavodox-like_fold"/>
</dbReference>
<dbReference type="GO" id="GO:0031388">
    <property type="term" value="P:organic acid phosphorylation"/>
    <property type="evidence" value="ECO:0007669"/>
    <property type="project" value="UniProtKB-UniRule"/>
</dbReference>
<evidence type="ECO:0000256" key="1">
    <source>
        <dbReference type="ARBA" id="ARBA00006284"/>
    </source>
</evidence>
<dbReference type="GO" id="GO:0008887">
    <property type="term" value="F:glycerate kinase activity"/>
    <property type="evidence" value="ECO:0007669"/>
    <property type="project" value="UniProtKB-UniRule"/>
</dbReference>
<organism evidence="5 6">
    <name type="scientific">Franconibacter pulveris</name>
    <dbReference type="NCBI Taxonomy" id="435910"/>
    <lineage>
        <taxon>Bacteria</taxon>
        <taxon>Pseudomonadati</taxon>
        <taxon>Pseudomonadota</taxon>
        <taxon>Gammaproteobacteria</taxon>
        <taxon>Enterobacterales</taxon>
        <taxon>Enterobacteriaceae</taxon>
        <taxon>Franconibacter</taxon>
    </lineage>
</organism>
<dbReference type="Proteomes" id="UP000037315">
    <property type="component" value="Unassembled WGS sequence"/>
</dbReference>
<dbReference type="InterPro" id="IPR018197">
    <property type="entry name" value="Glycerate_kinase_RE-like"/>
</dbReference>
<dbReference type="PANTHER" id="PTHR21599:SF7">
    <property type="entry name" value="GLYCERATE 2-KINASE"/>
    <property type="match status" value="1"/>
</dbReference>
<comment type="similarity">
    <text evidence="1 4">Belongs to the glycerate kinase type-1 family.</text>
</comment>
<name>A0A0J8YBE8_9ENTR</name>
<gene>
    <name evidence="5" type="ORF">ACH50_11770</name>
</gene>
<dbReference type="Pfam" id="PF02595">
    <property type="entry name" value="Gly_kinase"/>
    <property type="match status" value="1"/>
</dbReference>
<dbReference type="Gene3D" id="3.40.50.10350">
    <property type="entry name" value="Glycerate kinase, domain 1"/>
    <property type="match status" value="1"/>
</dbReference>
<dbReference type="PANTHER" id="PTHR21599">
    <property type="entry name" value="GLYCERATE KINASE"/>
    <property type="match status" value="1"/>
</dbReference>
<keyword evidence="2 4" id="KW-0808">Transferase</keyword>
<dbReference type="AlphaFoldDB" id="A0A0J8YBE8"/>
<evidence type="ECO:0000313" key="5">
    <source>
        <dbReference type="EMBL" id="KMV34814.1"/>
    </source>
</evidence>